<dbReference type="InterPro" id="IPR052179">
    <property type="entry name" value="DD-CPase-like"/>
</dbReference>
<reference evidence="4" key="1">
    <citation type="submission" date="2016-11" db="EMBL/GenBank/DDBJ databases">
        <authorList>
            <person name="Varghese N."/>
            <person name="Submissions S."/>
        </authorList>
    </citation>
    <scope>NUCLEOTIDE SEQUENCE [LARGE SCALE GENOMIC DNA]</scope>
    <source>
        <strain evidence="4">DSM 17456</strain>
    </source>
</reference>
<dbReference type="GO" id="GO:0004180">
    <property type="term" value="F:carboxypeptidase activity"/>
    <property type="evidence" value="ECO:0007669"/>
    <property type="project" value="UniProtKB-KW"/>
</dbReference>
<gene>
    <name evidence="3" type="ORF">SAMN02745161_0992</name>
</gene>
<feature type="domain" description="D-alanyl-D-alanine carboxypeptidase-like core" evidence="2">
    <location>
        <begin position="179"/>
        <end position="278"/>
    </location>
</feature>
<dbReference type="CDD" id="cd14814">
    <property type="entry name" value="Peptidase_M15"/>
    <property type="match status" value="1"/>
</dbReference>
<dbReference type="PANTHER" id="PTHR34385">
    <property type="entry name" value="D-ALANYL-D-ALANINE CARBOXYPEPTIDASE"/>
    <property type="match status" value="1"/>
</dbReference>
<dbReference type="Proteomes" id="UP000184694">
    <property type="component" value="Unassembled WGS sequence"/>
</dbReference>
<name>A0A1N6EYX0_9BACT</name>
<evidence type="ECO:0000313" key="3">
    <source>
        <dbReference type="EMBL" id="SIN88194.1"/>
    </source>
</evidence>
<dbReference type="Pfam" id="PF02557">
    <property type="entry name" value="VanY"/>
    <property type="match status" value="1"/>
</dbReference>
<feature type="chain" id="PRO_5012952444" evidence="1">
    <location>
        <begin position="25"/>
        <end position="281"/>
    </location>
</feature>
<feature type="signal peptide" evidence="1">
    <location>
        <begin position="1"/>
        <end position="24"/>
    </location>
</feature>
<keyword evidence="3" id="KW-0121">Carboxypeptidase</keyword>
<dbReference type="EMBL" id="FSRG01000004">
    <property type="protein sequence ID" value="SIN88194.1"/>
    <property type="molecule type" value="Genomic_DNA"/>
</dbReference>
<keyword evidence="1" id="KW-0732">Signal</keyword>
<evidence type="ECO:0000313" key="4">
    <source>
        <dbReference type="Proteomes" id="UP000184694"/>
    </source>
</evidence>
<accession>A0A1N6EYX0</accession>
<dbReference type="PANTHER" id="PTHR34385:SF1">
    <property type="entry name" value="PEPTIDOGLYCAN L-ALANYL-D-GLUTAMATE ENDOPEPTIDASE CWLK"/>
    <property type="match status" value="1"/>
</dbReference>
<protein>
    <submittedName>
        <fullName evidence="3">D-alanyl-D-alanine carboxypeptidase</fullName>
    </submittedName>
</protein>
<sequence>MNRRSFLRHICIASLMTIPCDVLAAPLLEKKPQEKRGQFDLHVRDYISKMSHFDSVHPDDIVLMGDDLALLKACTAKLTRVMRTVGYGNFNLISIDEAFTFGKQYSRIGAFSEKEKVFLEKVFYYDASKLGFYGDKPITAFTQKINRKNVIKIRYSGHYLFKGHPYEVWKEIKSALSSDVILTSGVRGVVKQFHLFLMKASSNGGNLSLASRSLAPPGYSFHGISDFDVGQRKYGKFNFTSRFTETRVFSKLNELGYLTLRYPRGNLLGVRYEPWHVKVSS</sequence>
<keyword evidence="3" id="KW-0645">Protease</keyword>
<keyword evidence="3" id="KW-0378">Hydrolase</keyword>
<evidence type="ECO:0000256" key="1">
    <source>
        <dbReference type="SAM" id="SignalP"/>
    </source>
</evidence>
<dbReference type="Gene3D" id="3.30.1380.10">
    <property type="match status" value="1"/>
</dbReference>
<organism evidence="3 4">
    <name type="scientific">Halodesulfovibrio marinisediminis DSM 17456</name>
    <dbReference type="NCBI Taxonomy" id="1121457"/>
    <lineage>
        <taxon>Bacteria</taxon>
        <taxon>Pseudomonadati</taxon>
        <taxon>Thermodesulfobacteriota</taxon>
        <taxon>Desulfovibrionia</taxon>
        <taxon>Desulfovibrionales</taxon>
        <taxon>Desulfovibrionaceae</taxon>
        <taxon>Halodesulfovibrio</taxon>
    </lineage>
</organism>
<evidence type="ECO:0000259" key="2">
    <source>
        <dbReference type="Pfam" id="PF02557"/>
    </source>
</evidence>
<keyword evidence="4" id="KW-1185">Reference proteome</keyword>
<dbReference type="InterPro" id="IPR003709">
    <property type="entry name" value="VanY-like_core_dom"/>
</dbReference>
<proteinExistence type="predicted"/>
<dbReference type="GO" id="GO:0006508">
    <property type="term" value="P:proteolysis"/>
    <property type="evidence" value="ECO:0007669"/>
    <property type="project" value="InterPro"/>
</dbReference>
<dbReference type="STRING" id="1121457.SAMN02745161_0992"/>
<dbReference type="InterPro" id="IPR009045">
    <property type="entry name" value="Zn_M74/Hedgehog-like"/>
</dbReference>
<dbReference type="AlphaFoldDB" id="A0A1N6EYX0"/>